<protein>
    <submittedName>
        <fullName evidence="1">Uncharacterized protein</fullName>
    </submittedName>
</protein>
<accession>A0A336NFL2</accession>
<evidence type="ECO:0000313" key="1">
    <source>
        <dbReference type="EMBL" id="SSZ39717.1"/>
    </source>
</evidence>
<dbReference type="AlphaFoldDB" id="A0A336NFL2"/>
<evidence type="ECO:0000313" key="2">
    <source>
        <dbReference type="Proteomes" id="UP000253846"/>
    </source>
</evidence>
<dbReference type="EMBL" id="UFTD01000001">
    <property type="protein sequence ID" value="SSZ39717.1"/>
    <property type="molecule type" value="Genomic_DNA"/>
</dbReference>
<dbReference type="Proteomes" id="UP000253846">
    <property type="component" value="Unassembled WGS sequence"/>
</dbReference>
<organism evidence="1 2">
    <name type="scientific">Bartonella grahamii</name>
    <dbReference type="NCBI Taxonomy" id="33045"/>
    <lineage>
        <taxon>Bacteria</taxon>
        <taxon>Pseudomonadati</taxon>
        <taxon>Pseudomonadota</taxon>
        <taxon>Alphaproteobacteria</taxon>
        <taxon>Hyphomicrobiales</taxon>
        <taxon>Bartonellaceae</taxon>
        <taxon>Bartonella</taxon>
    </lineage>
</organism>
<dbReference type="RefSeq" id="WP_026500158.1">
    <property type="nucleotide sequence ID" value="NZ_CACVBG010000001.1"/>
</dbReference>
<proteinExistence type="predicted"/>
<reference evidence="1 2" key="1">
    <citation type="submission" date="2018-06" db="EMBL/GenBank/DDBJ databases">
        <authorList>
            <consortium name="Pathogen Informatics"/>
            <person name="Doyle S."/>
        </authorList>
    </citation>
    <scope>NUCLEOTIDE SEQUENCE [LARGE SCALE GENOMIC DNA]</scope>
    <source>
        <strain evidence="1 2">NCTC12860</strain>
    </source>
</reference>
<gene>
    <name evidence="1" type="ORF">NCTC12860_00934</name>
</gene>
<sequence length="165" mass="19145">MLKFVLRLFLFFLFVIHIQLTMAEEKETDNSSLILPLIANYPLTEDFLLKLEKIEKECKNLLPETKNDLITYDSIIHSSIENYATYISSKPKFVNILKENNITPKDFAAGTLALKEISTLLTFVPEQEYSTEKNTIFLNNIEFVKKHFYKATILLESCEKLILSN</sequence>
<name>A0A336NFL2_BARGR</name>